<proteinExistence type="predicted"/>
<gene>
    <name evidence="2" type="ORF">UU13_C0012G0012</name>
</gene>
<dbReference type="EMBL" id="LBZL01000012">
    <property type="protein sequence ID" value="KKR70166.1"/>
    <property type="molecule type" value="Genomic_DNA"/>
</dbReference>
<evidence type="ECO:0000313" key="2">
    <source>
        <dbReference type="EMBL" id="KKR70166.1"/>
    </source>
</evidence>
<protein>
    <submittedName>
        <fullName evidence="2">Uncharacterized protein</fullName>
    </submittedName>
</protein>
<dbReference type="AlphaFoldDB" id="A0A0G0T644"/>
<evidence type="ECO:0000313" key="3">
    <source>
        <dbReference type="Proteomes" id="UP000034452"/>
    </source>
</evidence>
<dbReference type="Proteomes" id="UP000034452">
    <property type="component" value="Unassembled WGS sequence"/>
</dbReference>
<reference evidence="2 3" key="1">
    <citation type="journal article" date="2015" name="Nature">
        <title>rRNA introns, odd ribosomes, and small enigmatic genomes across a large radiation of phyla.</title>
        <authorList>
            <person name="Brown C.T."/>
            <person name="Hug L.A."/>
            <person name="Thomas B.C."/>
            <person name="Sharon I."/>
            <person name="Castelle C.J."/>
            <person name="Singh A."/>
            <person name="Wilkins M.J."/>
            <person name="Williams K.H."/>
            <person name="Banfield J.F."/>
        </authorList>
    </citation>
    <scope>NUCLEOTIDE SEQUENCE [LARGE SCALE GENOMIC DNA]</scope>
</reference>
<name>A0A0G0T644_9BACT</name>
<accession>A0A0G0T644</accession>
<keyword evidence="1" id="KW-0812">Transmembrane</keyword>
<organism evidence="2 3">
    <name type="scientific">Candidatus Nomurabacteria bacterium GW2011_GWB1_40_7</name>
    <dbReference type="NCBI Taxonomy" id="1618744"/>
    <lineage>
        <taxon>Bacteria</taxon>
        <taxon>Candidatus Nomuraibacteriota</taxon>
    </lineage>
</organism>
<comment type="caution">
    <text evidence="2">The sequence shown here is derived from an EMBL/GenBank/DDBJ whole genome shotgun (WGS) entry which is preliminary data.</text>
</comment>
<feature type="transmembrane region" description="Helical" evidence="1">
    <location>
        <begin position="12"/>
        <end position="35"/>
    </location>
</feature>
<keyword evidence="1" id="KW-1133">Transmembrane helix</keyword>
<evidence type="ECO:0000256" key="1">
    <source>
        <dbReference type="SAM" id="Phobius"/>
    </source>
</evidence>
<sequence length="96" mass="10501">MKNNKACLRRQGFTPVLIIIIVLAVLAVGGIAYYAGKSSTNISVITNFEECVKAGNGVMESFPRKCRTANGELFVEVIENPVPQNTQENNYQPPTI</sequence>
<keyword evidence="1" id="KW-0472">Membrane</keyword>